<dbReference type="Proteomes" id="UP000005737">
    <property type="component" value="Unassembled WGS sequence"/>
</dbReference>
<protein>
    <submittedName>
        <fullName evidence="2">Uncharacterized protein</fullName>
    </submittedName>
</protein>
<dbReference type="RefSeq" id="WP_002772843.1">
    <property type="nucleotide sequence ID" value="NZ_JH597773.1"/>
</dbReference>
<keyword evidence="3" id="KW-1185">Reference proteome</keyword>
<evidence type="ECO:0000313" key="2">
    <source>
        <dbReference type="EMBL" id="EHQ07114.1"/>
    </source>
</evidence>
<name>H2CJF7_9LEPT</name>
<proteinExistence type="predicted"/>
<organism evidence="2 3">
    <name type="scientific">Leptonema illini DSM 21528</name>
    <dbReference type="NCBI Taxonomy" id="929563"/>
    <lineage>
        <taxon>Bacteria</taxon>
        <taxon>Pseudomonadati</taxon>
        <taxon>Spirochaetota</taxon>
        <taxon>Spirochaetia</taxon>
        <taxon>Leptospirales</taxon>
        <taxon>Leptospiraceae</taxon>
        <taxon>Leptonema</taxon>
    </lineage>
</organism>
<reference evidence="2 3" key="1">
    <citation type="submission" date="2011-10" db="EMBL/GenBank/DDBJ databases">
        <title>The Improved High-Quality Draft genome of Leptonema illini DSM 21528.</title>
        <authorList>
            <consortium name="US DOE Joint Genome Institute (JGI-PGF)"/>
            <person name="Lucas S."/>
            <person name="Copeland A."/>
            <person name="Lapidus A."/>
            <person name="Glavina del Rio T."/>
            <person name="Dalin E."/>
            <person name="Tice H."/>
            <person name="Bruce D."/>
            <person name="Goodwin L."/>
            <person name="Pitluck S."/>
            <person name="Peters L."/>
            <person name="Mikhailova N."/>
            <person name="Held B."/>
            <person name="Kyrpides N."/>
            <person name="Mavromatis K."/>
            <person name="Ivanova N."/>
            <person name="Markowitz V."/>
            <person name="Cheng J.-F."/>
            <person name="Hugenholtz P."/>
            <person name="Woyke T."/>
            <person name="Wu D."/>
            <person name="Gronow S."/>
            <person name="Wellnitz S."/>
            <person name="Brambilla E.-M."/>
            <person name="Klenk H.-P."/>
            <person name="Eisen J.A."/>
        </authorList>
    </citation>
    <scope>NUCLEOTIDE SEQUENCE [LARGE SCALE GENOMIC DNA]</scope>
    <source>
        <strain evidence="2 3">DSM 21528</strain>
    </source>
</reference>
<sequence>MLLLALRPSLPLHGEVWSDLEEPEYSGSEAEGHYPFNLGYLAYYESWTNEQGKSLKSINVFHLWKFTYYPKYTSVRFFPLYYSQHSTIDSRRRRLIFPLYYDQVSRDGKGSMSFLLPVYYNEYKDEQNSLFLSLLYGSRYQNGDVTRWIGPVYWGKDSSKDVARGGLFPIIQYRREGRQKELLLHPLLGHFEWGPERSVHLFPLLPLLHYYSRDQQADETTFYFIPFYRSKKSDERSRFHILPVYFSGADRSLDMQTDFQLLLPLFYLSSRESKSAKDKKALAPVIPLLFYYSRGHNQYRSYDTLWVPGYFSYNDQYADADAYSRGRFIPGIYYSSEEKDRSGRQSSYTNMALLYNRSKSTDPESGAASSSYSVLPFFYSGEGKDRAGNTYDSLWVTGYYSWNNKSTVNDTESSGWLIPLLFYNSSSTDKQGRQSSYRNIALLYNRSTSKDPESGAASSSYSVLPFFYSAEGKDRAGNTYDSLWATGYYSWDNKSAVYNTTSSGWLIPLLFYNSSSTDKHGRESFYSNIALLYNRSKSSDPESGAASSSYSVLPFFYSTEGKDRAGNTYDSLWATGYYSWDNKSAANDTASSGWLFPLLFYNSSSTDKHGRESSYRNIALLYNRSTSKDPESGAASSSYSVLPFFYSTEGKDRAGNTYDSLWATGYYSWDNKNAVYNTTSSGNFIPLFFYNTSSTDKHGRESSYRNIALLYNRSTSKDPESGAASSSYSVLPFFYSTEGKDRAGNTYDSLWATGYYSWDNKSAANDTASSGWLFPLLFYNSSSTDKHGRESSYRNIALLYNRSTSKDPESGAASSSYSVLPFFYSTEGKDRAGNTYDSLWATGYYSWDNKSTANDTASSGWLFPLLYYSSNDRDKNGKESSYSNIALLWNSSSSQERESGHFTQTQHFLPLYFYSKQDGITGSRERLWALSFYQWDLNSQTEERSTGSFLLPFYYHSEKKDSSFWMLSPLYWSSTNPETSEAYRLSPIHYGHQWREGDSERYTNWTLLFFNWSHEESEGATIFPFYYRFKDEEKEWELYAMGAVTTADAMLRIRGDSIYLDTDTYVGYGLVGWSSRLPVYDSGAFQRWMRKTEQTTETNETTVVGERSETGESADTTPQIHNDRLASFDRENTSSYSKFQMLFGWVTKIQADTRHHFRFLPLAWVSWDDANKNEYLKYYPFLGLDYSTPEEQYTALFPLFIPVYGRHTKGESFTVSYGGPFYIRSYDAEKDEHDLYAPWPFFNRYSDPTKSGTRLIPLFAYRKWKDEEGRHSRWITLLSYHRTTENGDSTSYLTMSPVYLSSTQFEHEDDPQRKSGKGWTFILPAITKTFDQKGSSWNALFVAGGSGTYDDSESFHYFFPIYSYFRDRKERSFRYIWPLGRIYAEGLSEDGSAADNGSYFFPLYAQRSWKESDGQHNRSFSLLHYHHSSEKEKTTFLLPLLYYSDADTSGSSWNIALLTGGSERTNGDRGFYLFPFYSYSRDVNRKETSHSFLWPLGRIYRAGTGENESPADSGWYLFPLYAQRSWKESDGQHNRSFSLLHYHHSSEKEKTTFLLPLLYYSDADTSGSSWNIALLTGGSERTNGDRGFYLFPFYSYSRDVNRKETSYSFLWPLGRIYSTGTGENESPSDSGWYLFPLYAQRSWNANDGQHNRSFSLLHYHHVSDRESSTFVLPLLYYRESNATSSVWNFALFSGGSSDRDGSSSLFLFPVYSYTRDEKKKETDHTMLWFFGRAYSYGAAEKEDSGFYLFPVFAQREYSDREGRHNRSFSLLHYWRRSSHDEGKRSSYFLSPLYAYESDESGSSSWRFALLFSGNSSADGRESDISFFPLYSNRRTQKAENSETSSYFLFPLWKSYTSETKQRSETDRFVLWPFFRYNKESASGLNTTRLRFYPLFYYTKEAGSCENCDNSYTTLFPLYFRGREKKADGIESTDFVLGFYRHSTAQTAYHNFFYLYEYESEPAYSKLNLLLGMYHQESSQRKNQDIFRIQMLYGLLADADWYGSTSGYAGGYDTRWLLYYQRNNAPGERDAFTSALFPLWRYHSNREESSFLFVPTLSYHTRTGDSAFDCDIVCLSWGRIKERDSHTFWLLGGLLYLKQGRTERDWLNDESDWNLLGRYPREGETDYSRFSLLGGLYGRSRIESEGYKRDLYLWGVLYGRESDRTEGFDKHSFLWGALYGSESRANGYRRQSVLWGLLFEDLEDPDKAYKSWSILQGIIYSNVDNGRTNINYRRILGLQILKGPGR</sequence>
<evidence type="ECO:0000256" key="1">
    <source>
        <dbReference type="SAM" id="MobiDB-lite"/>
    </source>
</evidence>
<dbReference type="EMBL" id="JH597773">
    <property type="protein sequence ID" value="EHQ07114.1"/>
    <property type="molecule type" value="Genomic_DNA"/>
</dbReference>
<evidence type="ECO:0000313" key="3">
    <source>
        <dbReference type="Proteomes" id="UP000005737"/>
    </source>
</evidence>
<feature type="region of interest" description="Disordered" evidence="1">
    <location>
        <begin position="1096"/>
        <end position="1118"/>
    </location>
</feature>
<dbReference type="HOGENOM" id="CLU_230709_0_0_12"/>
<accession>H2CJF7</accession>
<gene>
    <name evidence="2" type="ORF">Lepil_2439</name>
</gene>